<evidence type="ECO:0000256" key="4">
    <source>
        <dbReference type="ARBA" id="ARBA00022475"/>
    </source>
</evidence>
<evidence type="ECO:0000256" key="1">
    <source>
        <dbReference type="ARBA" id="ARBA00004117"/>
    </source>
</evidence>
<dbReference type="InterPro" id="IPR013556">
    <property type="entry name" value="Flag_M-ring_C"/>
</dbReference>
<feature type="domain" description="Flagellar M-ring C-terminal" evidence="11">
    <location>
        <begin position="248"/>
        <end position="409"/>
    </location>
</feature>
<keyword evidence="8" id="KW-0975">Bacterial flagellum</keyword>
<evidence type="ECO:0000256" key="9">
    <source>
        <dbReference type="SAM" id="Phobius"/>
    </source>
</evidence>
<evidence type="ECO:0000259" key="11">
    <source>
        <dbReference type="Pfam" id="PF08345"/>
    </source>
</evidence>
<dbReference type="RefSeq" id="WP_024837176.1">
    <property type="nucleotide sequence ID" value="NZ_CP113524.1"/>
</dbReference>
<gene>
    <name evidence="12" type="primary">fliF</name>
    <name evidence="12" type="ORF">OW255_04060</name>
</gene>
<keyword evidence="6 9" id="KW-1133">Transmembrane helix</keyword>
<dbReference type="EMBL" id="CP113524">
    <property type="protein sequence ID" value="WAJ24699.1"/>
    <property type="molecule type" value="Genomic_DNA"/>
</dbReference>
<dbReference type="PANTHER" id="PTHR30046:SF0">
    <property type="entry name" value="FLAGELLAR M-RING PROTEIN"/>
    <property type="match status" value="1"/>
</dbReference>
<keyword evidence="12" id="KW-0969">Cilium</keyword>
<comment type="similarity">
    <text evidence="3">Belongs to the FliF family.</text>
</comment>
<evidence type="ECO:0000256" key="2">
    <source>
        <dbReference type="ARBA" id="ARBA00004651"/>
    </source>
</evidence>
<evidence type="ECO:0000256" key="5">
    <source>
        <dbReference type="ARBA" id="ARBA00022692"/>
    </source>
</evidence>
<dbReference type="NCBIfam" id="TIGR00206">
    <property type="entry name" value="fliF"/>
    <property type="match status" value="1"/>
</dbReference>
<dbReference type="InterPro" id="IPR006182">
    <property type="entry name" value="FliF_N_dom"/>
</dbReference>
<accession>A0ABY7ADB9</accession>
<proteinExistence type="inferred from homology"/>
<dbReference type="Gene3D" id="3.30.300.30">
    <property type="match status" value="1"/>
</dbReference>
<dbReference type="InterPro" id="IPR045851">
    <property type="entry name" value="AMP-bd_C_sf"/>
</dbReference>
<keyword evidence="5 9" id="KW-0812">Transmembrane</keyword>
<dbReference type="PANTHER" id="PTHR30046">
    <property type="entry name" value="FLAGELLAR M-RING PROTEIN"/>
    <property type="match status" value="1"/>
</dbReference>
<evidence type="ECO:0000313" key="13">
    <source>
        <dbReference type="Proteomes" id="UP001163115"/>
    </source>
</evidence>
<keyword evidence="4" id="KW-1003">Cell membrane</keyword>
<keyword evidence="13" id="KW-1185">Reference proteome</keyword>
<comment type="subcellular location">
    <subcellularLocation>
        <location evidence="1">Bacterial flagellum basal body</location>
    </subcellularLocation>
    <subcellularLocation>
        <location evidence="2">Cell membrane</location>
        <topology evidence="2">Multi-pass membrane protein</topology>
    </subcellularLocation>
</comment>
<dbReference type="Pfam" id="PF01514">
    <property type="entry name" value="YscJ_FliF"/>
    <property type="match status" value="1"/>
</dbReference>
<evidence type="ECO:0000256" key="3">
    <source>
        <dbReference type="ARBA" id="ARBA00007971"/>
    </source>
</evidence>
<reference evidence="12" key="1">
    <citation type="submission" date="2022-11" db="EMBL/GenBank/DDBJ databases">
        <title>Lacrimispora xylanolytica sy1, complete genome.</title>
        <authorList>
            <person name="Choi S."/>
        </authorList>
    </citation>
    <scope>NUCLEOTIDE SEQUENCE</scope>
    <source>
        <strain evidence="12">Sy1</strain>
    </source>
</reference>
<keyword evidence="7 9" id="KW-0472">Membrane</keyword>
<feature type="transmembrane region" description="Helical" evidence="9">
    <location>
        <begin position="434"/>
        <end position="454"/>
    </location>
</feature>
<dbReference type="InterPro" id="IPR000067">
    <property type="entry name" value="FlgMring_FliF"/>
</dbReference>
<dbReference type="Pfam" id="PF08345">
    <property type="entry name" value="YscJ_FliF_C"/>
    <property type="match status" value="1"/>
</dbReference>
<dbReference type="Proteomes" id="UP001163115">
    <property type="component" value="Chromosome"/>
</dbReference>
<evidence type="ECO:0000313" key="12">
    <source>
        <dbReference type="EMBL" id="WAJ24699.1"/>
    </source>
</evidence>
<feature type="transmembrane region" description="Helical" evidence="9">
    <location>
        <begin position="20"/>
        <end position="39"/>
    </location>
</feature>
<protein>
    <submittedName>
        <fullName evidence="12">Flagellar basal-body MS-ring/collar protein FliF</fullName>
    </submittedName>
</protein>
<dbReference type="InterPro" id="IPR043427">
    <property type="entry name" value="YscJ/FliF"/>
</dbReference>
<sequence length="541" mass="58252">MEKIKEFINGLSSKTKKIAIASIVGVLVVAGSVILALSMRAKPFEVMFTGIGNEEAKQIIGKLQEDGVSYQYENGDILVPVEQMDVTRAKLVSEGYPKSGFTYDVFKNNVNLMTTDSDRKTFKLYDLETRIGSTIQLFDGVKEAYVTIALGETSKYALSEDSAKEASAQAVVVMKDGGSPSEEQAKSIQLLISRSIPGMVIDNVSVFDGNGREITVDSEEEDINTGKASEEIAKVIEDQISAKVINVLGPVYGNGNVKVSAKCTVNMDKLIRESIVYNTPDKIDEKDKTGIISEESINREFSGDKQTASGVAGSEANADIPEYNAAGTGTGGDGSYASSGLNRKYLINQIKEQGQINPGSLENLTVSVVVNGTDFGTLTVDDIRNLAGNAAGIAQADRAEKITAVAAPFYTVDVPKQPETSEVAGAKGMIVNQWILIAAAVGVLLLVLIVILAIRRANKKKAMIVETEDSQEDVPVIPDIPEVEEETVEEEVEPVEPEIFVPEVDRGAELRESIREFADQNPEISAQLLKAWLNGGDNNDN</sequence>
<evidence type="ECO:0000259" key="10">
    <source>
        <dbReference type="Pfam" id="PF01514"/>
    </source>
</evidence>
<feature type="domain" description="Flagellar M-ring N-terminal" evidence="10">
    <location>
        <begin position="43"/>
        <end position="213"/>
    </location>
</feature>
<evidence type="ECO:0000256" key="6">
    <source>
        <dbReference type="ARBA" id="ARBA00022989"/>
    </source>
</evidence>
<evidence type="ECO:0000256" key="7">
    <source>
        <dbReference type="ARBA" id="ARBA00023136"/>
    </source>
</evidence>
<keyword evidence="12" id="KW-0282">Flagellum</keyword>
<name>A0ABY7ADB9_9FIRM</name>
<keyword evidence="12" id="KW-0966">Cell projection</keyword>
<organism evidence="12 13">
    <name type="scientific">Lacrimispora xylanolytica</name>
    <dbReference type="NCBI Taxonomy" id="29375"/>
    <lineage>
        <taxon>Bacteria</taxon>
        <taxon>Bacillati</taxon>
        <taxon>Bacillota</taxon>
        <taxon>Clostridia</taxon>
        <taxon>Lachnospirales</taxon>
        <taxon>Lachnospiraceae</taxon>
        <taxon>Lacrimispora</taxon>
    </lineage>
</organism>
<evidence type="ECO:0000256" key="8">
    <source>
        <dbReference type="ARBA" id="ARBA00023143"/>
    </source>
</evidence>